<proteinExistence type="predicted"/>
<accession>A0A9Q3L7C4</accession>
<dbReference type="AlphaFoldDB" id="A0A9Q3L7C4"/>
<keyword evidence="3" id="KW-1185">Reference proteome</keyword>
<evidence type="ECO:0000313" key="2">
    <source>
        <dbReference type="EMBL" id="MBW0593065.1"/>
    </source>
</evidence>
<comment type="caution">
    <text evidence="2">The sequence shown here is derived from an EMBL/GenBank/DDBJ whole genome shotgun (WGS) entry which is preliminary data.</text>
</comment>
<feature type="region of interest" description="Disordered" evidence="1">
    <location>
        <begin position="43"/>
        <end position="105"/>
    </location>
</feature>
<feature type="compositionally biased region" description="Basic and acidic residues" evidence="1">
    <location>
        <begin position="1"/>
        <end position="11"/>
    </location>
</feature>
<feature type="compositionally biased region" description="Polar residues" evidence="1">
    <location>
        <begin position="72"/>
        <end position="89"/>
    </location>
</feature>
<feature type="compositionally biased region" description="Basic and acidic residues" evidence="1">
    <location>
        <begin position="124"/>
        <end position="137"/>
    </location>
</feature>
<name>A0A9Q3L7C4_9BASI</name>
<protein>
    <submittedName>
        <fullName evidence="2">Uncharacterized protein</fullName>
    </submittedName>
</protein>
<feature type="compositionally biased region" description="Polar residues" evidence="1">
    <location>
        <begin position="140"/>
        <end position="155"/>
    </location>
</feature>
<evidence type="ECO:0000313" key="3">
    <source>
        <dbReference type="Proteomes" id="UP000765509"/>
    </source>
</evidence>
<feature type="region of interest" description="Disordered" evidence="1">
    <location>
        <begin position="1"/>
        <end position="25"/>
    </location>
</feature>
<dbReference type="EMBL" id="AVOT02152009">
    <property type="protein sequence ID" value="MBW0593065.1"/>
    <property type="molecule type" value="Genomic_DNA"/>
</dbReference>
<sequence>MEVHSEVEMIPKKGKVPSGTEYTQGSAISQRQVLEIDIIPKPELELSISHENREKSNSEGSDRHLHEPIKTVLNSLSGERLGNSATNTSRSDELLAHPQKGLRRRENSEILKFMESTVIQTSNNKDKVLEQQKEGGKQGRSPNSFYQQVIIQPTSPKVEEDQEKELGENIVPQSQDYKNSKRCHGKFIQHSQNLDVIQG</sequence>
<gene>
    <name evidence="2" type="ORF">O181_132780</name>
</gene>
<dbReference type="Proteomes" id="UP000765509">
    <property type="component" value="Unassembled WGS sequence"/>
</dbReference>
<organism evidence="2 3">
    <name type="scientific">Austropuccinia psidii MF-1</name>
    <dbReference type="NCBI Taxonomy" id="1389203"/>
    <lineage>
        <taxon>Eukaryota</taxon>
        <taxon>Fungi</taxon>
        <taxon>Dikarya</taxon>
        <taxon>Basidiomycota</taxon>
        <taxon>Pucciniomycotina</taxon>
        <taxon>Pucciniomycetes</taxon>
        <taxon>Pucciniales</taxon>
        <taxon>Sphaerophragmiaceae</taxon>
        <taxon>Austropuccinia</taxon>
    </lineage>
</organism>
<feature type="region of interest" description="Disordered" evidence="1">
    <location>
        <begin position="122"/>
        <end position="183"/>
    </location>
</feature>
<reference evidence="2" key="1">
    <citation type="submission" date="2021-03" db="EMBL/GenBank/DDBJ databases">
        <title>Draft genome sequence of rust myrtle Austropuccinia psidii MF-1, a brazilian biotype.</title>
        <authorList>
            <person name="Quecine M.C."/>
            <person name="Pachon D.M.R."/>
            <person name="Bonatelli M.L."/>
            <person name="Correr F.H."/>
            <person name="Franceschini L.M."/>
            <person name="Leite T.F."/>
            <person name="Margarido G.R.A."/>
            <person name="Almeida C.A."/>
            <person name="Ferrarezi J.A."/>
            <person name="Labate C.A."/>
        </authorList>
    </citation>
    <scope>NUCLEOTIDE SEQUENCE</scope>
    <source>
        <strain evidence="2">MF-1</strain>
    </source>
</reference>
<feature type="compositionally biased region" description="Basic and acidic residues" evidence="1">
    <location>
        <begin position="43"/>
        <end position="69"/>
    </location>
</feature>
<evidence type="ECO:0000256" key="1">
    <source>
        <dbReference type="SAM" id="MobiDB-lite"/>
    </source>
</evidence>